<proteinExistence type="predicted"/>
<keyword evidence="3" id="KW-1185">Reference proteome</keyword>
<accession>A0A1U6GVF6</accession>
<keyword evidence="1" id="KW-0472">Membrane</keyword>
<gene>
    <name evidence="2" type="ORF">SAMN06295987_101594</name>
</gene>
<keyword evidence="1" id="KW-1133">Transmembrane helix</keyword>
<evidence type="ECO:0000313" key="2">
    <source>
        <dbReference type="EMBL" id="SLJ87523.1"/>
    </source>
</evidence>
<name>A0A1U6GVF6_9SPHN</name>
<protein>
    <submittedName>
        <fullName evidence="2">Uncharacterized protein</fullName>
    </submittedName>
</protein>
<keyword evidence="1" id="KW-0812">Transmembrane</keyword>
<evidence type="ECO:0000256" key="1">
    <source>
        <dbReference type="SAM" id="Phobius"/>
    </source>
</evidence>
<dbReference type="Proteomes" id="UP000190989">
    <property type="component" value="Unassembled WGS sequence"/>
</dbReference>
<evidence type="ECO:0000313" key="3">
    <source>
        <dbReference type="Proteomes" id="UP000190989"/>
    </source>
</evidence>
<dbReference type="AlphaFoldDB" id="A0A1U6GVF6"/>
<organism evidence="2 3">
    <name type="scientific">Novosphingobium mathurense</name>
    <dbReference type="NCBI Taxonomy" id="428990"/>
    <lineage>
        <taxon>Bacteria</taxon>
        <taxon>Pseudomonadati</taxon>
        <taxon>Pseudomonadota</taxon>
        <taxon>Alphaproteobacteria</taxon>
        <taxon>Sphingomonadales</taxon>
        <taxon>Sphingomonadaceae</taxon>
        <taxon>Novosphingobium</taxon>
    </lineage>
</organism>
<sequence length="64" mass="6899">MKVADERFMGFEAGNDRKSGRASRFACSAPEDMEGESEHDARGLVLAIALCVACWAALGYFLLG</sequence>
<dbReference type="EMBL" id="FVZE01000001">
    <property type="protein sequence ID" value="SLJ87523.1"/>
    <property type="molecule type" value="Genomic_DNA"/>
</dbReference>
<feature type="transmembrane region" description="Helical" evidence="1">
    <location>
        <begin position="43"/>
        <end position="63"/>
    </location>
</feature>
<reference evidence="3" key="1">
    <citation type="submission" date="2017-02" db="EMBL/GenBank/DDBJ databases">
        <authorList>
            <person name="Varghese N."/>
            <person name="Submissions S."/>
        </authorList>
    </citation>
    <scope>NUCLEOTIDE SEQUENCE [LARGE SCALE GENOMIC DNA]</scope>
    <source>
        <strain evidence="3">SM117</strain>
    </source>
</reference>